<dbReference type="KEGG" id="pact:CA264_11385"/>
<proteinExistence type="predicted"/>
<sequence length="107" mass="12417">MIKQVGLAVLLMTMILYNVGPRIIHSSNQERTPSVVIESNKDLYYELADEVMEGAADAEKKKEQVDSLYLWFHVRGINMDDGDEAVGIMNKWRMLWNQNRENYSSTY</sequence>
<evidence type="ECO:0000313" key="2">
    <source>
        <dbReference type="Proteomes" id="UP000266292"/>
    </source>
</evidence>
<evidence type="ECO:0000313" key="1">
    <source>
        <dbReference type="EMBL" id="ARS35990.1"/>
    </source>
</evidence>
<protein>
    <submittedName>
        <fullName evidence="1">Uncharacterized protein</fullName>
    </submittedName>
</protein>
<name>A0A1X9YSX2_9BACT</name>
<organism evidence="1 2">
    <name type="scientific">Pontibacter actiniarum</name>
    <dbReference type="NCBI Taxonomy" id="323450"/>
    <lineage>
        <taxon>Bacteria</taxon>
        <taxon>Pseudomonadati</taxon>
        <taxon>Bacteroidota</taxon>
        <taxon>Cytophagia</taxon>
        <taxon>Cytophagales</taxon>
        <taxon>Hymenobacteraceae</taxon>
        <taxon>Pontibacter</taxon>
    </lineage>
</organism>
<dbReference type="AlphaFoldDB" id="A0A1X9YSX2"/>
<keyword evidence="2" id="KW-1185">Reference proteome</keyword>
<dbReference type="OrthoDB" id="1551413at2"/>
<dbReference type="Proteomes" id="UP000266292">
    <property type="component" value="Chromosome"/>
</dbReference>
<accession>A0A1X9YSX2</accession>
<gene>
    <name evidence="1" type="ORF">CA264_11385</name>
</gene>
<reference evidence="2" key="1">
    <citation type="submission" date="2017-05" db="EMBL/GenBank/DDBJ databases">
        <authorList>
            <person name="Ray J."/>
            <person name="Price M."/>
            <person name="Deutschbauer A."/>
        </authorList>
    </citation>
    <scope>NUCLEOTIDE SEQUENCE [LARGE SCALE GENOMIC DNA]</scope>
    <source>
        <strain evidence="2">DSM 19842</strain>
    </source>
</reference>
<dbReference type="EMBL" id="CP021235">
    <property type="protein sequence ID" value="ARS35990.1"/>
    <property type="molecule type" value="Genomic_DNA"/>
</dbReference>
<dbReference type="RefSeq" id="WP_025607266.1">
    <property type="nucleotide sequence ID" value="NZ_CP021235.1"/>
</dbReference>